<sequence>MGLPLYSRVLTHSLKKEKTYFFLMLYGYGMGSLFLGSQSGVLATDLGLLPSDQTGLRLPTTSSCESGKQPLSIYIYRR</sequence>
<proteinExistence type="predicted"/>
<gene>
    <name evidence="2" type="ORF">HYC85_007355</name>
</gene>
<protein>
    <submittedName>
        <fullName evidence="2">Uncharacterized protein</fullName>
    </submittedName>
</protein>
<feature type="transmembrane region" description="Helical" evidence="1">
    <location>
        <begin position="20"/>
        <end position="41"/>
    </location>
</feature>
<keyword evidence="1" id="KW-0472">Membrane</keyword>
<accession>A0A7J7HPA5</accession>
<keyword evidence="3" id="KW-1185">Reference proteome</keyword>
<evidence type="ECO:0000313" key="2">
    <source>
        <dbReference type="EMBL" id="KAF5954499.1"/>
    </source>
</evidence>
<evidence type="ECO:0000256" key="1">
    <source>
        <dbReference type="SAM" id="Phobius"/>
    </source>
</evidence>
<reference evidence="3" key="1">
    <citation type="journal article" date="2020" name="Nat. Commun.">
        <title>Genome assembly of wild tea tree DASZ reveals pedigree and selection history of tea varieties.</title>
        <authorList>
            <person name="Zhang W."/>
            <person name="Zhang Y."/>
            <person name="Qiu H."/>
            <person name="Guo Y."/>
            <person name="Wan H."/>
            <person name="Zhang X."/>
            <person name="Scossa F."/>
            <person name="Alseekh S."/>
            <person name="Zhang Q."/>
            <person name="Wang P."/>
            <person name="Xu L."/>
            <person name="Schmidt M.H."/>
            <person name="Jia X."/>
            <person name="Li D."/>
            <person name="Zhu A."/>
            <person name="Guo F."/>
            <person name="Chen W."/>
            <person name="Ni D."/>
            <person name="Usadel B."/>
            <person name="Fernie A.R."/>
            <person name="Wen W."/>
        </authorList>
    </citation>
    <scope>NUCLEOTIDE SEQUENCE [LARGE SCALE GENOMIC DNA]</scope>
    <source>
        <strain evidence="3">cv. G240</strain>
    </source>
</reference>
<dbReference type="EMBL" id="JACBKZ010000003">
    <property type="protein sequence ID" value="KAF5954499.1"/>
    <property type="molecule type" value="Genomic_DNA"/>
</dbReference>
<dbReference type="AlphaFoldDB" id="A0A7J7HPA5"/>
<keyword evidence="1" id="KW-1133">Transmembrane helix</keyword>
<comment type="caution">
    <text evidence="2">The sequence shown here is derived from an EMBL/GenBank/DDBJ whole genome shotgun (WGS) entry which is preliminary data.</text>
</comment>
<reference evidence="2 3" key="2">
    <citation type="submission" date="2020-07" db="EMBL/GenBank/DDBJ databases">
        <title>Genome assembly of wild tea tree DASZ reveals pedigree and selection history of tea varieties.</title>
        <authorList>
            <person name="Zhang W."/>
        </authorList>
    </citation>
    <scope>NUCLEOTIDE SEQUENCE [LARGE SCALE GENOMIC DNA]</scope>
    <source>
        <strain evidence="3">cv. G240</strain>
        <tissue evidence="2">Leaf</tissue>
    </source>
</reference>
<keyword evidence="1" id="KW-0812">Transmembrane</keyword>
<organism evidence="2 3">
    <name type="scientific">Camellia sinensis</name>
    <name type="common">Tea plant</name>
    <name type="synonym">Thea sinensis</name>
    <dbReference type="NCBI Taxonomy" id="4442"/>
    <lineage>
        <taxon>Eukaryota</taxon>
        <taxon>Viridiplantae</taxon>
        <taxon>Streptophyta</taxon>
        <taxon>Embryophyta</taxon>
        <taxon>Tracheophyta</taxon>
        <taxon>Spermatophyta</taxon>
        <taxon>Magnoliopsida</taxon>
        <taxon>eudicotyledons</taxon>
        <taxon>Gunneridae</taxon>
        <taxon>Pentapetalae</taxon>
        <taxon>asterids</taxon>
        <taxon>Ericales</taxon>
        <taxon>Theaceae</taxon>
        <taxon>Camellia</taxon>
    </lineage>
</organism>
<name>A0A7J7HPA5_CAMSI</name>
<dbReference type="Proteomes" id="UP000593564">
    <property type="component" value="Unassembled WGS sequence"/>
</dbReference>
<evidence type="ECO:0000313" key="3">
    <source>
        <dbReference type="Proteomes" id="UP000593564"/>
    </source>
</evidence>